<dbReference type="Gene3D" id="1.10.10.60">
    <property type="entry name" value="Homeodomain-like"/>
    <property type="match status" value="1"/>
</dbReference>
<dbReference type="InterPro" id="IPR009057">
    <property type="entry name" value="Homeodomain-like_sf"/>
</dbReference>
<dbReference type="SUPFAM" id="SSF57903">
    <property type="entry name" value="FYVE/PHD zinc finger"/>
    <property type="match status" value="1"/>
</dbReference>
<dbReference type="Gene3D" id="3.30.40.10">
    <property type="entry name" value="Zinc/RING finger domain, C3HC4 (zinc finger)"/>
    <property type="match status" value="1"/>
</dbReference>
<dbReference type="InterPro" id="IPR003323">
    <property type="entry name" value="OTU_dom"/>
</dbReference>
<feature type="compositionally biased region" description="Pro residues" evidence="1">
    <location>
        <begin position="655"/>
        <end position="666"/>
    </location>
</feature>
<comment type="caution">
    <text evidence="3">The sequence shown here is derived from an EMBL/GenBank/DDBJ whole genome shotgun (WGS) entry which is preliminary data.</text>
</comment>
<feature type="region of interest" description="Disordered" evidence="1">
    <location>
        <begin position="638"/>
        <end position="752"/>
    </location>
</feature>
<feature type="compositionally biased region" description="Polar residues" evidence="1">
    <location>
        <begin position="721"/>
        <end position="731"/>
    </location>
</feature>
<evidence type="ECO:0000259" key="2">
    <source>
        <dbReference type="PROSITE" id="PS50802"/>
    </source>
</evidence>
<dbReference type="SUPFAM" id="SSF46689">
    <property type="entry name" value="Homeodomain-like"/>
    <property type="match status" value="1"/>
</dbReference>
<dbReference type="PANTHER" id="PTHR19303:SF71">
    <property type="entry name" value="ZINC FINGER PHD-TYPE DOMAIN-CONTAINING PROTEIN"/>
    <property type="match status" value="1"/>
</dbReference>
<dbReference type="Gene3D" id="3.90.70.80">
    <property type="match status" value="1"/>
</dbReference>
<dbReference type="InterPro" id="IPR013083">
    <property type="entry name" value="Znf_RING/FYVE/PHD"/>
</dbReference>
<feature type="compositionally biased region" description="Low complexity" evidence="1">
    <location>
        <begin position="452"/>
        <end position="461"/>
    </location>
</feature>
<dbReference type="SUPFAM" id="SSF54001">
    <property type="entry name" value="Cysteine proteinases"/>
    <property type="match status" value="1"/>
</dbReference>
<feature type="domain" description="OTU" evidence="2">
    <location>
        <begin position="471"/>
        <end position="633"/>
    </location>
</feature>
<feature type="compositionally biased region" description="Basic residues" evidence="1">
    <location>
        <begin position="732"/>
        <end position="746"/>
    </location>
</feature>
<dbReference type="InterPro" id="IPR050863">
    <property type="entry name" value="CenT-Element_Derived"/>
</dbReference>
<keyword evidence="4" id="KW-1185">Reference proteome</keyword>
<name>A0ABD0JVP2_9CAEN</name>
<dbReference type="CDD" id="cd15517">
    <property type="entry name" value="PHD_TCF19_like"/>
    <property type="match status" value="1"/>
</dbReference>
<accession>A0ABD0JVP2</accession>
<feature type="compositionally biased region" description="Polar residues" evidence="1">
    <location>
        <begin position="415"/>
        <end position="428"/>
    </location>
</feature>
<dbReference type="PROSITE" id="PS50802">
    <property type="entry name" value="OTU"/>
    <property type="match status" value="1"/>
</dbReference>
<dbReference type="InterPro" id="IPR011011">
    <property type="entry name" value="Znf_FYVE_PHD"/>
</dbReference>
<dbReference type="Pfam" id="PF05225">
    <property type="entry name" value="HTH_psq"/>
    <property type="match status" value="1"/>
</dbReference>
<dbReference type="Pfam" id="PF03184">
    <property type="entry name" value="DDE_1"/>
    <property type="match status" value="1"/>
</dbReference>
<dbReference type="InterPro" id="IPR007889">
    <property type="entry name" value="HTH_Psq"/>
</dbReference>
<feature type="compositionally biased region" description="Basic and acidic residues" evidence="1">
    <location>
        <begin position="432"/>
        <end position="447"/>
    </location>
</feature>
<organism evidence="3 4">
    <name type="scientific">Batillaria attramentaria</name>
    <dbReference type="NCBI Taxonomy" id="370345"/>
    <lineage>
        <taxon>Eukaryota</taxon>
        <taxon>Metazoa</taxon>
        <taxon>Spiralia</taxon>
        <taxon>Lophotrochozoa</taxon>
        <taxon>Mollusca</taxon>
        <taxon>Gastropoda</taxon>
        <taxon>Caenogastropoda</taxon>
        <taxon>Sorbeoconcha</taxon>
        <taxon>Cerithioidea</taxon>
        <taxon>Batillariidae</taxon>
        <taxon>Batillaria</taxon>
    </lineage>
</organism>
<dbReference type="PANTHER" id="PTHR19303">
    <property type="entry name" value="TRANSPOSON"/>
    <property type="match status" value="1"/>
</dbReference>
<dbReference type="AlphaFoldDB" id="A0ABD0JVP2"/>
<sequence>MVRTYRRKTDRGKYGEENLSAALEAVSKGVPLIRASKEFGVPARTLRRHRDQTVAEPGVLNFGRYRNALPQEIELQLKAHVLDMQRRLHGLKMWDMRRLAFDIAEKAQINHPFNKESRKAGTDWVQNFLARHKLSIRQPQGTSIARAVGFNKPQVQQFFALYKELLETHSCTPSRLWNMDETGLTTVQQPGKIIAPKGARQVGKITSAERGVLVTLVCACNAAGYFLPPMYIFPRKRMVDTLMKDAPPQAVGYANPSGWSDDGLFMMWLQHFAGLVNCSRENRHIILLDGHHSHKTLQAIEFCRDNGIELITLPPHSTHRMQPLDRTYFRTLKSAFNAEADSWMVTNPGRRITVHDMAGLTGKAFLRTALPERAVQGFKTCGLWPFDPNVFTDVDFEAALVTEEQMEVNAPEQPPTDTNTPVQPTETTAVHPETRSPDCEANRRPAEDQCSSDHQSPSSSASCQRFEASELKVIQTSGDGRCLFRSLVIGMDSRLQIADRNKHGILNSPVLNVTEKSQADGLRARVIEFMCDNYDEYKNLELQEPETLNADLPTWLRYSSMEDRIAAMADPLSMPGELEITATSKLLNRQIVVLNSDNTVVQRYGTDTLTNALVVQYTSVGQDVGHYNCVLHRRGQETSRMAEAEIPTSEASSVPSPPPEQQPNPQPSTSTSSQGIREIIQGLSPLPKMQGKRTRSRKTESAAVLTSSPYKTALAEKQNAKKISTKQQPGRQRSKGKCGKNKKRRQGAKEQTSEEEEEWPCLICCEPYSRARPREMWVQCQLCQLWAHEECTPGLAQFICPNCESDYSD</sequence>
<proteinExistence type="predicted"/>
<dbReference type="EMBL" id="JACVVK020000319">
    <property type="protein sequence ID" value="KAK7478675.1"/>
    <property type="molecule type" value="Genomic_DNA"/>
</dbReference>
<reference evidence="3 4" key="1">
    <citation type="journal article" date="2023" name="Sci. Data">
        <title>Genome assembly of the Korean intertidal mud-creeper Batillaria attramentaria.</title>
        <authorList>
            <person name="Patra A.K."/>
            <person name="Ho P.T."/>
            <person name="Jun S."/>
            <person name="Lee S.J."/>
            <person name="Kim Y."/>
            <person name="Won Y.J."/>
        </authorList>
    </citation>
    <scope>NUCLEOTIDE SEQUENCE [LARGE SCALE GENOMIC DNA]</scope>
    <source>
        <strain evidence="3">Wonlab-2016</strain>
    </source>
</reference>
<dbReference type="Pfam" id="PF02338">
    <property type="entry name" value="OTU"/>
    <property type="match status" value="1"/>
</dbReference>
<dbReference type="InterPro" id="IPR004875">
    <property type="entry name" value="DDE_SF_endonuclease_dom"/>
</dbReference>
<evidence type="ECO:0000313" key="4">
    <source>
        <dbReference type="Proteomes" id="UP001519460"/>
    </source>
</evidence>
<feature type="region of interest" description="Disordered" evidence="1">
    <location>
        <begin position="406"/>
        <end position="461"/>
    </location>
</feature>
<dbReference type="CDD" id="cd22744">
    <property type="entry name" value="OTU"/>
    <property type="match status" value="1"/>
</dbReference>
<dbReference type="InterPro" id="IPR038765">
    <property type="entry name" value="Papain-like_cys_pep_sf"/>
</dbReference>
<dbReference type="Proteomes" id="UP001519460">
    <property type="component" value="Unassembled WGS sequence"/>
</dbReference>
<evidence type="ECO:0000313" key="3">
    <source>
        <dbReference type="EMBL" id="KAK7478675.1"/>
    </source>
</evidence>
<gene>
    <name evidence="3" type="ORF">BaRGS_00030060</name>
</gene>
<protein>
    <recommendedName>
        <fullName evidence="2">OTU domain-containing protein</fullName>
    </recommendedName>
</protein>
<evidence type="ECO:0000256" key="1">
    <source>
        <dbReference type="SAM" id="MobiDB-lite"/>
    </source>
</evidence>